<organism evidence="1 2">
    <name type="scientific">Naganishia friedmannii</name>
    <dbReference type="NCBI Taxonomy" id="89922"/>
    <lineage>
        <taxon>Eukaryota</taxon>
        <taxon>Fungi</taxon>
        <taxon>Dikarya</taxon>
        <taxon>Basidiomycota</taxon>
        <taxon>Agaricomycotina</taxon>
        <taxon>Tremellomycetes</taxon>
        <taxon>Filobasidiales</taxon>
        <taxon>Filobasidiaceae</taxon>
        <taxon>Naganishia</taxon>
    </lineage>
</organism>
<reference evidence="1" key="1">
    <citation type="submission" date="2023-04" db="EMBL/GenBank/DDBJ databases">
        <title>Draft Genome sequencing of Naganishia species isolated from polar environments using Oxford Nanopore Technology.</title>
        <authorList>
            <person name="Leo P."/>
            <person name="Venkateswaran K."/>
        </authorList>
    </citation>
    <scope>NUCLEOTIDE SEQUENCE</scope>
    <source>
        <strain evidence="1">MNA-CCFEE 5423</strain>
    </source>
</reference>
<evidence type="ECO:0000313" key="2">
    <source>
        <dbReference type="Proteomes" id="UP001227268"/>
    </source>
</evidence>
<evidence type="ECO:0000313" key="1">
    <source>
        <dbReference type="EMBL" id="KAJ9099832.1"/>
    </source>
</evidence>
<keyword evidence="2" id="KW-1185">Reference proteome</keyword>
<comment type="caution">
    <text evidence="1">The sequence shown here is derived from an EMBL/GenBank/DDBJ whole genome shotgun (WGS) entry which is preliminary data.</text>
</comment>
<proteinExistence type="predicted"/>
<dbReference type="EMBL" id="JASBWT010000012">
    <property type="protein sequence ID" value="KAJ9099832.1"/>
    <property type="molecule type" value="Genomic_DNA"/>
</dbReference>
<protein>
    <submittedName>
        <fullName evidence="1">Uncharacterized protein</fullName>
    </submittedName>
</protein>
<accession>A0ACC2VKL9</accession>
<name>A0ACC2VKL9_9TREE</name>
<dbReference type="Proteomes" id="UP001227268">
    <property type="component" value="Unassembled WGS sequence"/>
</dbReference>
<sequence>MAIKNSLKRMQLPQALESLKNGTGASTTLPASVRAVTVHYVYRRAGKGVEDFISKVAPRLAYANPAVSFDIKHQPNPKTKAKDPELQKRAEESAKQIEATGMAPTLTIDFHEASAQSIRLQQMDTSRILTELVALAEGRSTIASTAPTSQ</sequence>
<gene>
    <name evidence="1" type="ORF">QFC21_003833</name>
</gene>